<dbReference type="RefSeq" id="WP_198595245.1">
    <property type="nucleotide sequence ID" value="NZ_MCZF01000079.1"/>
</dbReference>
<accession>A0A2N7JSA4</accession>
<dbReference type="Proteomes" id="UP000235533">
    <property type="component" value="Unassembled WGS sequence"/>
</dbReference>
<protein>
    <submittedName>
        <fullName evidence="1">Uncharacterized protein</fullName>
    </submittedName>
</protein>
<proteinExistence type="predicted"/>
<organism evidence="1 2">
    <name type="scientific">Vibrio splendidus</name>
    <dbReference type="NCBI Taxonomy" id="29497"/>
    <lineage>
        <taxon>Bacteria</taxon>
        <taxon>Pseudomonadati</taxon>
        <taxon>Pseudomonadota</taxon>
        <taxon>Gammaproteobacteria</taxon>
        <taxon>Vibrionales</taxon>
        <taxon>Vibrionaceae</taxon>
        <taxon>Vibrio</taxon>
    </lineage>
</organism>
<evidence type="ECO:0000313" key="1">
    <source>
        <dbReference type="EMBL" id="PMM57306.1"/>
    </source>
</evidence>
<dbReference type="AlphaFoldDB" id="A0A2N7JSA4"/>
<dbReference type="InterPro" id="IPR014996">
    <property type="entry name" value="AcaB"/>
</dbReference>
<dbReference type="Pfam" id="PF08900">
    <property type="entry name" value="AcaB"/>
    <property type="match status" value="1"/>
</dbReference>
<name>A0A2N7JSA4_VIBSP</name>
<reference evidence="2" key="1">
    <citation type="submission" date="2016-07" db="EMBL/GenBank/DDBJ databases">
        <title>Nontailed viruses are major unrecognized killers of bacteria in the ocean.</title>
        <authorList>
            <person name="Kauffman K."/>
            <person name="Hussain F."/>
            <person name="Yang J."/>
            <person name="Arevalo P."/>
            <person name="Brown J."/>
            <person name="Cutler M."/>
            <person name="Kelly L."/>
            <person name="Polz M.F."/>
        </authorList>
    </citation>
    <scope>NUCLEOTIDE SEQUENCE [LARGE SCALE GENOMIC DNA]</scope>
    <source>
        <strain evidence="2">10N.261.48.B5</strain>
    </source>
</reference>
<gene>
    <name evidence="1" type="ORF">BCT54_21435</name>
</gene>
<comment type="caution">
    <text evidence="1">The sequence shown here is derived from an EMBL/GenBank/DDBJ whole genome shotgun (WGS) entry which is preliminary data.</text>
</comment>
<dbReference type="EMBL" id="MCZF01000079">
    <property type="protein sequence ID" value="PMM57306.1"/>
    <property type="molecule type" value="Genomic_DNA"/>
</dbReference>
<evidence type="ECO:0000313" key="2">
    <source>
        <dbReference type="Proteomes" id="UP000235533"/>
    </source>
</evidence>
<sequence length="202" mass="23345">MKNITLFTHTFKALWKITPPHKRSHMNFVVTRLGQLERAVKKDDPYADWALLNIERSIFTLKEALEEVPLSSDAEQIAQWFDIEPLHHCPEKETPRMAWLMLSAFQQADNALLHHIGQLNMAEINRATFEQKKSVIVKPFYECIHTFHAHRAHVSGLTRADYKARTGRVEKVVNRLGVLPLEIEHALERAEFAPNITRHQGA</sequence>